<dbReference type="Proteomes" id="UP000758155">
    <property type="component" value="Unassembled WGS sequence"/>
</dbReference>
<name>A0A9P5BZ92_9PLEO</name>
<protein>
    <submittedName>
        <fullName evidence="1">Uncharacterized protein</fullName>
    </submittedName>
</protein>
<reference evidence="1" key="1">
    <citation type="submission" date="2019-04" db="EMBL/GenBank/DDBJ databases">
        <title>Sequencing of skin fungus with MAO and IRED activity.</title>
        <authorList>
            <person name="Marsaioli A.J."/>
            <person name="Bonatto J.M.C."/>
            <person name="Reis Junior O."/>
        </authorList>
    </citation>
    <scope>NUCLEOTIDE SEQUENCE</scope>
    <source>
        <strain evidence="1">28M1</strain>
    </source>
</reference>
<keyword evidence="2" id="KW-1185">Reference proteome</keyword>
<comment type="caution">
    <text evidence="1">The sequence shown here is derived from an EMBL/GenBank/DDBJ whole genome shotgun (WGS) entry which is preliminary data.</text>
</comment>
<gene>
    <name evidence="1" type="ORF">E8E12_004835</name>
</gene>
<dbReference type="AlphaFoldDB" id="A0A9P5BZ92"/>
<evidence type="ECO:0000313" key="1">
    <source>
        <dbReference type="EMBL" id="KAF3036305.1"/>
    </source>
</evidence>
<organism evidence="1 2">
    <name type="scientific">Didymella heteroderae</name>
    <dbReference type="NCBI Taxonomy" id="1769908"/>
    <lineage>
        <taxon>Eukaryota</taxon>
        <taxon>Fungi</taxon>
        <taxon>Dikarya</taxon>
        <taxon>Ascomycota</taxon>
        <taxon>Pezizomycotina</taxon>
        <taxon>Dothideomycetes</taxon>
        <taxon>Pleosporomycetidae</taxon>
        <taxon>Pleosporales</taxon>
        <taxon>Pleosporineae</taxon>
        <taxon>Didymellaceae</taxon>
        <taxon>Didymella</taxon>
    </lineage>
</organism>
<sequence>MAVKSTTELIIRVNARNTASKIISRFTNEFNRKVILNVVRESMNASMAMLEETVAQDKADAWDTFDNMLENVILHLVSEDRTPMNTTTALNFLSRNGHLITIRRNMT</sequence>
<accession>A0A9P5BZ92</accession>
<dbReference type="EMBL" id="SWKV01000051">
    <property type="protein sequence ID" value="KAF3036305.1"/>
    <property type="molecule type" value="Genomic_DNA"/>
</dbReference>
<dbReference type="OrthoDB" id="10529968at2759"/>
<evidence type="ECO:0000313" key="2">
    <source>
        <dbReference type="Proteomes" id="UP000758155"/>
    </source>
</evidence>
<proteinExistence type="predicted"/>